<proteinExistence type="predicted"/>
<reference evidence="1" key="1">
    <citation type="submission" date="2019-09" db="EMBL/GenBank/DDBJ databases">
        <title>Draft genome sequences of 48 bacterial type strains from the CCUG.</title>
        <authorList>
            <person name="Tunovic T."/>
            <person name="Pineiro-Iglesias B."/>
            <person name="Unosson C."/>
            <person name="Inganas E."/>
            <person name="Ohlen M."/>
            <person name="Cardew S."/>
            <person name="Jensie-Markopoulos S."/>
            <person name="Salva-Serra F."/>
            <person name="Jaen-Luchoro D."/>
            <person name="Karlsson R."/>
            <person name="Svensson-Stadler L."/>
            <person name="Chun J."/>
            <person name="Moore E."/>
        </authorList>
    </citation>
    <scope>NUCLEOTIDE SEQUENCE</scope>
    <source>
        <strain evidence="1">CCUG 15333</strain>
    </source>
</reference>
<name>A0A6A1R6N4_9BURK</name>
<organism evidence="1">
    <name type="scientific">Comamonas kerstersii</name>
    <dbReference type="NCBI Taxonomy" id="225992"/>
    <lineage>
        <taxon>Bacteria</taxon>
        <taxon>Pseudomonadati</taxon>
        <taxon>Pseudomonadota</taxon>
        <taxon>Betaproteobacteria</taxon>
        <taxon>Burkholderiales</taxon>
        <taxon>Comamonadaceae</taxon>
        <taxon>Comamonas</taxon>
    </lineage>
</organism>
<accession>A0A6A1R6N4</accession>
<protein>
    <submittedName>
        <fullName evidence="1">Uncharacterized protein</fullName>
    </submittedName>
</protein>
<evidence type="ECO:0000313" key="1">
    <source>
        <dbReference type="EMBL" id="KAB0588399.1"/>
    </source>
</evidence>
<gene>
    <name evidence="1" type="ORF">F7P80_00325</name>
</gene>
<sequence>MPDSDFSTDALLLQFVAEAASAKHMAKTLHRQLQTLLPASTLGPVARSAEGMVYAYITLPQPQRLDTAQHDQLQKMACEIQADAAVSRLEQVMHLQSPTSTPPQAHYVVEMDPETGWKQELFDWYDTEHLPGLASVPGTQQAWRYLNHDHGPLSLACYHLSSEAVLGCPAWLAVRGTAWSSRVRPHFTNTKRTMFTLL</sequence>
<dbReference type="AlphaFoldDB" id="A0A6A1R6N4"/>
<dbReference type="EMBL" id="VZOT01000001">
    <property type="protein sequence ID" value="KAB0588399.1"/>
    <property type="molecule type" value="Genomic_DNA"/>
</dbReference>
<comment type="caution">
    <text evidence="1">The sequence shown here is derived from an EMBL/GenBank/DDBJ whole genome shotgun (WGS) entry which is preliminary data.</text>
</comment>